<keyword evidence="4" id="KW-1185">Reference proteome</keyword>
<gene>
    <name evidence="3" type="ORF">BSZ36_02475</name>
</gene>
<feature type="transmembrane region" description="Helical" evidence="1">
    <location>
        <begin position="12"/>
        <end position="32"/>
    </location>
</feature>
<evidence type="ECO:0000313" key="4">
    <source>
        <dbReference type="Proteomes" id="UP000216446"/>
    </source>
</evidence>
<dbReference type="PANTHER" id="PTHR34220:SF7">
    <property type="entry name" value="SENSOR HISTIDINE KINASE YPDA"/>
    <property type="match status" value="1"/>
</dbReference>
<dbReference type="InterPro" id="IPR010559">
    <property type="entry name" value="Sig_transdc_His_kin_internal"/>
</dbReference>
<dbReference type="AlphaFoldDB" id="A0A259TWM3"/>
<organism evidence="3 4">
    <name type="scientific">Rubricoccus marinus</name>
    <dbReference type="NCBI Taxonomy" id="716817"/>
    <lineage>
        <taxon>Bacteria</taxon>
        <taxon>Pseudomonadati</taxon>
        <taxon>Rhodothermota</taxon>
        <taxon>Rhodothermia</taxon>
        <taxon>Rhodothermales</taxon>
        <taxon>Rubricoccaceae</taxon>
        <taxon>Rubricoccus</taxon>
    </lineage>
</organism>
<dbReference type="PANTHER" id="PTHR34220">
    <property type="entry name" value="SENSOR HISTIDINE KINASE YPDA"/>
    <property type="match status" value="1"/>
</dbReference>
<dbReference type="GO" id="GO:0000155">
    <property type="term" value="F:phosphorelay sensor kinase activity"/>
    <property type="evidence" value="ECO:0007669"/>
    <property type="project" value="InterPro"/>
</dbReference>
<feature type="domain" description="Signal transduction histidine kinase internal region" evidence="2">
    <location>
        <begin position="170"/>
        <end position="249"/>
    </location>
</feature>
<feature type="transmembrane region" description="Helical" evidence="1">
    <location>
        <begin position="83"/>
        <end position="104"/>
    </location>
</feature>
<dbReference type="SUPFAM" id="SSF55874">
    <property type="entry name" value="ATPase domain of HSP90 chaperone/DNA topoisomerase II/histidine kinase"/>
    <property type="match status" value="1"/>
</dbReference>
<proteinExistence type="predicted"/>
<protein>
    <recommendedName>
        <fullName evidence="2">Signal transduction histidine kinase internal region domain-containing protein</fullName>
    </recommendedName>
</protein>
<dbReference type="InParanoid" id="A0A259TWM3"/>
<name>A0A259TWM3_9BACT</name>
<keyword evidence="1" id="KW-0812">Transmembrane</keyword>
<keyword evidence="1" id="KW-1133">Transmembrane helix</keyword>
<dbReference type="OrthoDB" id="9792992at2"/>
<dbReference type="EMBL" id="MQWB01000001">
    <property type="protein sequence ID" value="OZC01948.1"/>
    <property type="molecule type" value="Genomic_DNA"/>
</dbReference>
<dbReference type="InterPro" id="IPR036890">
    <property type="entry name" value="HATPase_C_sf"/>
</dbReference>
<feature type="transmembrane region" description="Helical" evidence="1">
    <location>
        <begin position="124"/>
        <end position="151"/>
    </location>
</feature>
<dbReference type="InterPro" id="IPR050640">
    <property type="entry name" value="Bact_2-comp_sensor_kinase"/>
</dbReference>
<keyword evidence="1" id="KW-0472">Membrane</keyword>
<sequence>MPISSTRRRLYWACQLLGWALFHALFVVVGVASGGLPSIGPGRLAAFVASGLALNIAATHVLHRLSSRWAWPDRPLAALLLRVIPTVIALGAAVSVLSNLVVAGSDLLFGPLAPTAPPPVRVDVVTVSGAAFNAIVFGAWAVVYYLAVYAFRFRDAERDRLVLRASLAEARLQALDQQLNPHFLFNALNSIRALVLDEPHEARRAVTLLSSLLRQTLKAGREATHTLEAELALVRPYLDLEAIRFGDRLRVSWDVAPEASGAEVPALLLLTLVENAAKHGVARCEAGGEIAVRAHASGDVLTLDVTNPAAPRASAPEVAGGTGTGLANARERLALLYGSAADLSLSHDADRVTARARLPFRSDA</sequence>
<evidence type="ECO:0000313" key="3">
    <source>
        <dbReference type="EMBL" id="OZC01948.1"/>
    </source>
</evidence>
<evidence type="ECO:0000259" key="2">
    <source>
        <dbReference type="Pfam" id="PF06580"/>
    </source>
</evidence>
<feature type="transmembrane region" description="Helical" evidence="1">
    <location>
        <begin position="44"/>
        <end position="62"/>
    </location>
</feature>
<dbReference type="GO" id="GO:0016020">
    <property type="term" value="C:membrane"/>
    <property type="evidence" value="ECO:0007669"/>
    <property type="project" value="InterPro"/>
</dbReference>
<evidence type="ECO:0000256" key="1">
    <source>
        <dbReference type="SAM" id="Phobius"/>
    </source>
</evidence>
<dbReference type="RefSeq" id="WP_094545673.1">
    <property type="nucleotide sequence ID" value="NZ_MQWB01000001.1"/>
</dbReference>
<reference evidence="3 4" key="1">
    <citation type="submission" date="2016-11" db="EMBL/GenBank/DDBJ databases">
        <title>Study of marine rhodopsin-containing bacteria.</title>
        <authorList>
            <person name="Yoshizawa S."/>
            <person name="Kumagai Y."/>
            <person name="Kogure K."/>
        </authorList>
    </citation>
    <scope>NUCLEOTIDE SEQUENCE [LARGE SCALE GENOMIC DNA]</scope>
    <source>
        <strain evidence="3 4">SG-29</strain>
    </source>
</reference>
<comment type="caution">
    <text evidence="3">The sequence shown here is derived from an EMBL/GenBank/DDBJ whole genome shotgun (WGS) entry which is preliminary data.</text>
</comment>
<accession>A0A259TWM3</accession>
<dbReference type="Proteomes" id="UP000216446">
    <property type="component" value="Unassembled WGS sequence"/>
</dbReference>
<dbReference type="Gene3D" id="3.30.565.10">
    <property type="entry name" value="Histidine kinase-like ATPase, C-terminal domain"/>
    <property type="match status" value="1"/>
</dbReference>
<dbReference type="Pfam" id="PF06580">
    <property type="entry name" value="His_kinase"/>
    <property type="match status" value="1"/>
</dbReference>